<feature type="domain" description="F-box" evidence="2">
    <location>
        <begin position="377"/>
        <end position="418"/>
    </location>
</feature>
<evidence type="ECO:0000313" key="4">
    <source>
        <dbReference type="Proteomes" id="UP000636709"/>
    </source>
</evidence>
<reference evidence="3" key="1">
    <citation type="submission" date="2020-07" db="EMBL/GenBank/DDBJ databases">
        <title>Genome sequence and genetic diversity analysis of an under-domesticated orphan crop, white fonio (Digitaria exilis).</title>
        <authorList>
            <person name="Bennetzen J.L."/>
            <person name="Chen S."/>
            <person name="Ma X."/>
            <person name="Wang X."/>
            <person name="Yssel A.E.J."/>
            <person name="Chaluvadi S.R."/>
            <person name="Johnson M."/>
            <person name="Gangashetty P."/>
            <person name="Hamidou F."/>
            <person name="Sanogo M.D."/>
            <person name="Zwaenepoel A."/>
            <person name="Wallace J."/>
            <person name="Van De Peer Y."/>
            <person name="Van Deynze A."/>
        </authorList>
    </citation>
    <scope>NUCLEOTIDE SEQUENCE</scope>
    <source>
        <tissue evidence="3">Leaves</tissue>
    </source>
</reference>
<dbReference type="EMBL" id="JACEFO010001828">
    <property type="protein sequence ID" value="KAF8700198.1"/>
    <property type="molecule type" value="Genomic_DNA"/>
</dbReference>
<sequence>MCFPFCLRIHELMCCSADAFLFLILLQFARVGSAALMEEPPPPPPWADIPLELAGMVLGRLPAHVDRVRFAAVCPQCRAAARQVGLPPPIPLLLLSDATVYSLPGSGPFHFPSCAGYTNACGDWLVFSGEDGFVLKNPFSNATVNLPPLSRIQFQHVGDESIDEATRAWMEIYGREELFVPKIMFCSPHLVAAIVKFRNECATRIAVCQPGATSYWSIRVDHCRAPLFLDMVFHQGKLYSLDSGNTLFAVDISMDPSTGDPSVSKIHISGRILSYQPSPGGVTVESLASYLVESRGALLLYRFEVYEANFEHSRWATVRTLGDDQLLFKCYRSYKSVCVSYNDVPKDCIFFLETYGTAHPAMEEAPLSRLPLSWSDIPVELAGMVLGRLPAHVDRVRFAAVCPQWRLAAQQGGLPPPMPLLLLPDSTVYSLPGSGPFHFPSCVGYTDACGDWLVFSGEDGCFLRDPFSNATVTLPPLSRFRVQYVGHESVLSADELHCASMEMGEELVASKIIFCSPHLVAAIVKLRIEGPTRIAVCQPGATSYWSVRVDLWWVPLFHDIVFYQGKLYSVTSIDRLFAVDISVDHSTGDPSVSQFQELISDMLGPQYMAFEGFLILKMSYLVESRGVLLLLCRMIYLRLKPGPRIEIVATEQNRFEVYEANFEQSRWAEVTTLGDDQVLFLRQRCCRSVSVSHKDVPRDCIFFLENDVDDPHWYGSGSPGSWSVYSMRDSKVTTPLPAVSWKHATVFATWLFPQG</sequence>
<dbReference type="SUPFAM" id="SSF81383">
    <property type="entry name" value="F-box domain"/>
    <property type="match status" value="1"/>
</dbReference>
<proteinExistence type="predicted"/>
<organism evidence="3 4">
    <name type="scientific">Digitaria exilis</name>
    <dbReference type="NCBI Taxonomy" id="1010633"/>
    <lineage>
        <taxon>Eukaryota</taxon>
        <taxon>Viridiplantae</taxon>
        <taxon>Streptophyta</taxon>
        <taxon>Embryophyta</taxon>
        <taxon>Tracheophyta</taxon>
        <taxon>Spermatophyta</taxon>
        <taxon>Magnoliopsida</taxon>
        <taxon>Liliopsida</taxon>
        <taxon>Poales</taxon>
        <taxon>Poaceae</taxon>
        <taxon>PACMAD clade</taxon>
        <taxon>Panicoideae</taxon>
        <taxon>Panicodae</taxon>
        <taxon>Paniceae</taxon>
        <taxon>Anthephorinae</taxon>
        <taxon>Digitaria</taxon>
    </lineage>
</organism>
<accession>A0A835BJD9</accession>
<dbReference type="Gene3D" id="1.20.1280.50">
    <property type="match status" value="1"/>
</dbReference>
<evidence type="ECO:0000259" key="2">
    <source>
        <dbReference type="SMART" id="SM00256"/>
    </source>
</evidence>
<evidence type="ECO:0000313" key="3">
    <source>
        <dbReference type="EMBL" id="KAF8700198.1"/>
    </source>
</evidence>
<dbReference type="InterPro" id="IPR005174">
    <property type="entry name" value="KIB1-4_b-propeller"/>
</dbReference>
<keyword evidence="1" id="KW-0732">Signal</keyword>
<evidence type="ECO:0000256" key="1">
    <source>
        <dbReference type="SAM" id="SignalP"/>
    </source>
</evidence>
<gene>
    <name evidence="3" type="ORF">HU200_034575</name>
</gene>
<dbReference type="PANTHER" id="PTHR33110:SF111">
    <property type="entry name" value="DUF295 DOMAIN-CONTAINING PROTEIN"/>
    <property type="match status" value="1"/>
</dbReference>
<feature type="chain" id="PRO_5032420705" description="F-box domain-containing protein" evidence="1">
    <location>
        <begin position="35"/>
        <end position="755"/>
    </location>
</feature>
<dbReference type="InterPro" id="IPR036047">
    <property type="entry name" value="F-box-like_dom_sf"/>
</dbReference>
<dbReference type="Proteomes" id="UP000636709">
    <property type="component" value="Unassembled WGS sequence"/>
</dbReference>
<dbReference type="Pfam" id="PF03478">
    <property type="entry name" value="Beta-prop_KIB1-4"/>
    <property type="match status" value="2"/>
</dbReference>
<name>A0A835BJD9_9POAL</name>
<dbReference type="SMART" id="SM00256">
    <property type="entry name" value="FBOX"/>
    <property type="match status" value="2"/>
</dbReference>
<dbReference type="AlphaFoldDB" id="A0A835BJD9"/>
<dbReference type="InterPro" id="IPR001810">
    <property type="entry name" value="F-box_dom"/>
</dbReference>
<keyword evidence="4" id="KW-1185">Reference proteome</keyword>
<dbReference type="PANTHER" id="PTHR33110">
    <property type="entry name" value="F-BOX/KELCH-REPEAT PROTEIN-RELATED"/>
    <property type="match status" value="1"/>
</dbReference>
<protein>
    <recommendedName>
        <fullName evidence="2">F-box domain-containing protein</fullName>
    </recommendedName>
</protein>
<dbReference type="OrthoDB" id="692598at2759"/>
<feature type="domain" description="F-box" evidence="2">
    <location>
        <begin position="49"/>
        <end position="90"/>
    </location>
</feature>
<feature type="signal peptide" evidence="1">
    <location>
        <begin position="1"/>
        <end position="34"/>
    </location>
</feature>
<comment type="caution">
    <text evidence="3">The sequence shown here is derived from an EMBL/GenBank/DDBJ whole genome shotgun (WGS) entry which is preliminary data.</text>
</comment>